<dbReference type="Gene3D" id="3.40.50.720">
    <property type="entry name" value="NAD(P)-binding Rossmann-like Domain"/>
    <property type="match status" value="1"/>
</dbReference>
<dbReference type="PANTHER" id="PTHR43580">
    <property type="entry name" value="OXIDOREDUCTASE GLYR1-RELATED"/>
    <property type="match status" value="1"/>
</dbReference>
<dbReference type="Pfam" id="PF03446">
    <property type="entry name" value="NAD_binding_2"/>
    <property type="match status" value="1"/>
</dbReference>
<dbReference type="InterPro" id="IPR036291">
    <property type="entry name" value="NAD(P)-bd_dom_sf"/>
</dbReference>
<dbReference type="EMBL" id="LXQC01000140">
    <property type="protein sequence ID" value="TFE68525.1"/>
    <property type="molecule type" value="Genomic_DNA"/>
</dbReference>
<evidence type="ECO:0000256" key="1">
    <source>
        <dbReference type="ARBA" id="ARBA00023002"/>
    </source>
</evidence>
<dbReference type="PIRSF" id="PIRSF000103">
    <property type="entry name" value="HIBADH"/>
    <property type="match status" value="1"/>
</dbReference>
<dbReference type="GO" id="GO:0050661">
    <property type="term" value="F:NADP binding"/>
    <property type="evidence" value="ECO:0007669"/>
    <property type="project" value="InterPro"/>
</dbReference>
<dbReference type="Proteomes" id="UP000297713">
    <property type="component" value="Unassembled WGS sequence"/>
</dbReference>
<dbReference type="Gene3D" id="1.10.1040.10">
    <property type="entry name" value="N-(1-d-carboxylethyl)-l-norvaline Dehydrogenase, domain 2"/>
    <property type="match status" value="1"/>
</dbReference>
<evidence type="ECO:0000256" key="3">
    <source>
        <dbReference type="PIRSR" id="PIRSR000103-1"/>
    </source>
</evidence>
<dbReference type="InterPro" id="IPR013328">
    <property type="entry name" value="6PGD_dom2"/>
</dbReference>
<evidence type="ECO:0000313" key="6">
    <source>
        <dbReference type="EMBL" id="TFE68525.1"/>
    </source>
</evidence>
<dbReference type="InterPro" id="IPR029154">
    <property type="entry name" value="HIBADH-like_NADP-bd"/>
</dbReference>
<accession>A0A4Y8PC17</accession>
<organism evidence="6 7">
    <name type="scientific">Methylacidiphilum caldifontis</name>
    <dbReference type="NCBI Taxonomy" id="2795386"/>
    <lineage>
        <taxon>Bacteria</taxon>
        <taxon>Pseudomonadati</taxon>
        <taxon>Verrucomicrobiota</taxon>
        <taxon>Methylacidiphilae</taxon>
        <taxon>Methylacidiphilales</taxon>
        <taxon>Methylacidiphilaceae</taxon>
        <taxon>Methylacidiphilum (ex Ratnadevi et al. 2023)</taxon>
    </lineage>
</organism>
<dbReference type="SUPFAM" id="SSF48179">
    <property type="entry name" value="6-phosphogluconate dehydrogenase C-terminal domain-like"/>
    <property type="match status" value="1"/>
</dbReference>
<dbReference type="InterPro" id="IPR006115">
    <property type="entry name" value="6PGDH_NADP-bd"/>
</dbReference>
<dbReference type="InterPro" id="IPR015815">
    <property type="entry name" value="HIBADH-related"/>
</dbReference>
<evidence type="ECO:0000256" key="2">
    <source>
        <dbReference type="ARBA" id="ARBA00023027"/>
    </source>
</evidence>
<feature type="domain" description="3-hydroxyisobutyrate dehydrogenase-like NAD-binding" evidence="5">
    <location>
        <begin position="164"/>
        <end position="280"/>
    </location>
</feature>
<keyword evidence="1" id="KW-0560">Oxidoreductase</keyword>
<sequence>MRIALLGTGILGHSIAERLLHTYDSLYVYNRSRSKAEDLLSLGATLCNTPAEAIAAADALFLVLTDAKTTKTVLASAEEKTLFEKKTFFQLGTISPMEAEELNAYITQKGGVFIELPVLGSKNEAKNGSLLLMFGANEEQYHKWHDFLSSLGKVFFVAEPKKAAVLKLALNQLIISSMVGFSLSFAMVIKENIDPKLFMNILRASALYCSTYDKKLPRLVKKDYELANFTLDLLLKDLKLCLEETERLSIESAPLEISRTIIEQALKRGYGQKDYSALFEAIFSPKP</sequence>
<dbReference type="InterPro" id="IPR008927">
    <property type="entry name" value="6-PGluconate_DH-like_C_sf"/>
</dbReference>
<evidence type="ECO:0000313" key="7">
    <source>
        <dbReference type="Proteomes" id="UP000297713"/>
    </source>
</evidence>
<dbReference type="AlphaFoldDB" id="A0A4Y8PC17"/>
<dbReference type="PANTHER" id="PTHR43580:SF9">
    <property type="entry name" value="GLYOXYLATE_SUCCINIC SEMIALDEHYDE REDUCTASE 1"/>
    <property type="match status" value="1"/>
</dbReference>
<name>A0A4Y8PC17_9BACT</name>
<evidence type="ECO:0000259" key="4">
    <source>
        <dbReference type="Pfam" id="PF03446"/>
    </source>
</evidence>
<feature type="domain" description="6-phosphogluconate dehydrogenase NADP-binding" evidence="4">
    <location>
        <begin position="2"/>
        <end position="156"/>
    </location>
</feature>
<dbReference type="GO" id="GO:0051287">
    <property type="term" value="F:NAD binding"/>
    <property type="evidence" value="ECO:0007669"/>
    <property type="project" value="InterPro"/>
</dbReference>
<keyword evidence="7" id="KW-1185">Reference proteome</keyword>
<comment type="caution">
    <text evidence="6">The sequence shown here is derived from an EMBL/GenBank/DDBJ whole genome shotgun (WGS) entry which is preliminary data.</text>
</comment>
<reference evidence="6 7" key="1">
    <citation type="submission" date="2016-05" db="EMBL/GenBank/DDBJ databases">
        <title>Diversity and Homogeneity among Thermoacidophilic Verrucomicrobia Methanotrophs Linked with Geographical Origin.</title>
        <authorList>
            <person name="Erikstad H.-A."/>
            <person name="Smestad N.B."/>
            <person name="Ceballos R.M."/>
            <person name="Birkeland N.-K."/>
        </authorList>
    </citation>
    <scope>NUCLEOTIDE SEQUENCE [LARGE SCALE GENOMIC DNA]</scope>
    <source>
        <strain evidence="6 7">Phi</strain>
    </source>
</reference>
<protein>
    <submittedName>
        <fullName evidence="6">Cupin</fullName>
    </submittedName>
</protein>
<dbReference type="SUPFAM" id="SSF51735">
    <property type="entry name" value="NAD(P)-binding Rossmann-fold domains"/>
    <property type="match status" value="1"/>
</dbReference>
<keyword evidence="2" id="KW-0520">NAD</keyword>
<evidence type="ECO:0000259" key="5">
    <source>
        <dbReference type="Pfam" id="PF14833"/>
    </source>
</evidence>
<proteinExistence type="predicted"/>
<dbReference type="GO" id="GO:0016491">
    <property type="term" value="F:oxidoreductase activity"/>
    <property type="evidence" value="ECO:0007669"/>
    <property type="project" value="UniProtKB-KW"/>
</dbReference>
<feature type="active site" evidence="3">
    <location>
        <position position="167"/>
    </location>
</feature>
<dbReference type="Pfam" id="PF14833">
    <property type="entry name" value="NAD_binding_11"/>
    <property type="match status" value="1"/>
</dbReference>
<gene>
    <name evidence="6" type="ORF">A7Q10_08495</name>
</gene>
<dbReference type="InterPro" id="IPR051265">
    <property type="entry name" value="HIBADH-related_NP60_sf"/>
</dbReference>